<protein>
    <submittedName>
        <fullName evidence="1">Uncharacterized protein</fullName>
    </submittedName>
</protein>
<evidence type="ECO:0000313" key="1">
    <source>
        <dbReference type="EMBL" id="JAH22991.1"/>
    </source>
</evidence>
<accession>A0A0E9R1E0</accession>
<sequence length="40" mass="4537">MRGLLFTHVIFNDTDHRFLRIRTAGVSSGAADQIPLPRRT</sequence>
<reference evidence="1" key="1">
    <citation type="submission" date="2014-11" db="EMBL/GenBank/DDBJ databases">
        <authorList>
            <person name="Amaro Gonzalez C."/>
        </authorList>
    </citation>
    <scope>NUCLEOTIDE SEQUENCE</scope>
</reference>
<name>A0A0E9R1E0_ANGAN</name>
<dbReference type="AlphaFoldDB" id="A0A0E9R1E0"/>
<proteinExistence type="predicted"/>
<reference evidence="1" key="2">
    <citation type="journal article" date="2015" name="Fish Shellfish Immunol.">
        <title>Early steps in the European eel (Anguilla anguilla)-Vibrio vulnificus interaction in the gills: Role of the RtxA13 toxin.</title>
        <authorList>
            <person name="Callol A."/>
            <person name="Pajuelo D."/>
            <person name="Ebbesson L."/>
            <person name="Teles M."/>
            <person name="MacKenzie S."/>
            <person name="Amaro C."/>
        </authorList>
    </citation>
    <scope>NUCLEOTIDE SEQUENCE</scope>
</reference>
<dbReference type="EMBL" id="GBXM01085586">
    <property type="protein sequence ID" value="JAH22991.1"/>
    <property type="molecule type" value="Transcribed_RNA"/>
</dbReference>
<organism evidence="1">
    <name type="scientific">Anguilla anguilla</name>
    <name type="common">European freshwater eel</name>
    <name type="synonym">Muraena anguilla</name>
    <dbReference type="NCBI Taxonomy" id="7936"/>
    <lineage>
        <taxon>Eukaryota</taxon>
        <taxon>Metazoa</taxon>
        <taxon>Chordata</taxon>
        <taxon>Craniata</taxon>
        <taxon>Vertebrata</taxon>
        <taxon>Euteleostomi</taxon>
        <taxon>Actinopterygii</taxon>
        <taxon>Neopterygii</taxon>
        <taxon>Teleostei</taxon>
        <taxon>Anguilliformes</taxon>
        <taxon>Anguillidae</taxon>
        <taxon>Anguilla</taxon>
    </lineage>
</organism>